<feature type="domain" description="VWFA" evidence="7">
    <location>
        <begin position="72"/>
        <end position="252"/>
    </location>
</feature>
<feature type="region of interest" description="Disordered" evidence="4">
    <location>
        <begin position="1"/>
        <end position="28"/>
    </location>
</feature>
<feature type="compositionally biased region" description="Low complexity" evidence="4">
    <location>
        <begin position="360"/>
        <end position="408"/>
    </location>
</feature>
<evidence type="ECO:0000256" key="2">
    <source>
        <dbReference type="ARBA" id="ARBA00022525"/>
    </source>
</evidence>
<dbReference type="PROSITE" id="PS50093">
    <property type="entry name" value="PKD"/>
    <property type="match status" value="1"/>
</dbReference>
<dbReference type="InterPro" id="IPR002035">
    <property type="entry name" value="VWF_A"/>
</dbReference>
<reference evidence="8 9" key="1">
    <citation type="submission" date="2018-10" db="EMBL/GenBank/DDBJ databases">
        <authorList>
            <person name="Li J."/>
        </authorList>
    </citation>
    <scope>NUCLEOTIDE SEQUENCE [LARGE SCALE GENOMIC DNA]</scope>
    <source>
        <strain evidence="8 9">JCM 30549</strain>
    </source>
</reference>
<evidence type="ECO:0000256" key="1">
    <source>
        <dbReference type="ARBA" id="ARBA00004613"/>
    </source>
</evidence>
<accession>A0A3L6ZTG3</accession>
<dbReference type="EMBL" id="RCUW01000001">
    <property type="protein sequence ID" value="RLP71157.1"/>
    <property type="molecule type" value="Genomic_DNA"/>
</dbReference>
<evidence type="ECO:0000256" key="4">
    <source>
        <dbReference type="SAM" id="MobiDB-lite"/>
    </source>
</evidence>
<evidence type="ECO:0000256" key="3">
    <source>
        <dbReference type="ARBA" id="ARBA00022729"/>
    </source>
</evidence>
<comment type="caution">
    <text evidence="8">The sequence shown here is derived from an EMBL/GenBank/DDBJ whole genome shotgun (WGS) entry which is preliminary data.</text>
</comment>
<feature type="region of interest" description="Disordered" evidence="4">
    <location>
        <begin position="336"/>
        <end position="428"/>
    </location>
</feature>
<dbReference type="CDD" id="cd00146">
    <property type="entry name" value="PKD"/>
    <property type="match status" value="1"/>
</dbReference>
<dbReference type="Pfam" id="PF25106">
    <property type="entry name" value="VWA_4"/>
    <property type="match status" value="1"/>
</dbReference>
<feature type="domain" description="PKD" evidence="6">
    <location>
        <begin position="289"/>
        <end position="353"/>
    </location>
</feature>
<dbReference type="Proteomes" id="UP000275395">
    <property type="component" value="Unassembled WGS sequence"/>
</dbReference>
<dbReference type="InterPro" id="IPR056861">
    <property type="entry name" value="HMCN1-like_VWA"/>
</dbReference>
<dbReference type="Gene3D" id="2.60.40.10">
    <property type="entry name" value="Immunoglobulins"/>
    <property type="match status" value="1"/>
</dbReference>
<dbReference type="InterPro" id="IPR036465">
    <property type="entry name" value="vWFA_dom_sf"/>
</dbReference>
<keyword evidence="2" id="KW-0964">Secreted</keyword>
<dbReference type="InterPro" id="IPR052969">
    <property type="entry name" value="Thr-specific_kinase-like"/>
</dbReference>
<keyword evidence="5" id="KW-1133">Transmembrane helix</keyword>
<evidence type="ECO:0000259" key="6">
    <source>
        <dbReference type="PROSITE" id="PS50093"/>
    </source>
</evidence>
<gene>
    <name evidence="8" type="ORF">D9V30_01730</name>
</gene>
<dbReference type="InterPro" id="IPR035986">
    <property type="entry name" value="PKD_dom_sf"/>
</dbReference>
<proteinExistence type="predicted"/>
<dbReference type="PANTHER" id="PTHR47763">
    <property type="entry name" value="ALPHA-PROTEIN KINASE VWKA"/>
    <property type="match status" value="1"/>
</dbReference>
<feature type="transmembrane region" description="Helical" evidence="5">
    <location>
        <begin position="429"/>
        <end position="448"/>
    </location>
</feature>
<name>A0A3L6ZTG3_9MICO</name>
<feature type="compositionally biased region" description="Low complexity" evidence="4">
    <location>
        <begin position="337"/>
        <end position="350"/>
    </location>
</feature>
<protein>
    <submittedName>
        <fullName evidence="8">VWA domain-containing protein</fullName>
    </submittedName>
</protein>
<keyword evidence="3" id="KW-0732">Signal</keyword>
<dbReference type="SUPFAM" id="SSF49299">
    <property type="entry name" value="PKD domain"/>
    <property type="match status" value="1"/>
</dbReference>
<sequence>MLDGVHFGSLTPPSPASQGPPPMPTTRRTTRTTALTGILAACLLAGAATPLAAAQPRDTAVDEDCTAAGALDLAVVLDTTGSMSSAISAAGTTAVDLATTVSSSGGRVALVDYRDAGDSWTSRIRTDFTADAATYAAAVGEMWAGEGGDIPEATLFALNTALTELSWDDDAARAVIVITDAPFHDPDRADPSLTSSGVAAALAGSGTAVHALLTDRSADTSGQYSALASATGGSVTTLGAAGSTIEELLASLVDDVVSRPYVTFTQPSYAFEAGTAGELPTVSGDECLPLEGASWAWEFLDGDPEVSGVTTETATANYATPGDYAVRVTITTREGKTATATTTVRVTAPVTPTPEPTQAPEPTSEPTETAGPAPEPAQTAGPTPEPTRTASETAAPAATTPTVAPTEASEADAPPTPAPENLASTGTTGVIGGAFAVALLAAGAILVGRRARR</sequence>
<dbReference type="PROSITE" id="PS50234">
    <property type="entry name" value="VWFA"/>
    <property type="match status" value="1"/>
</dbReference>
<dbReference type="InterPro" id="IPR000601">
    <property type="entry name" value="PKD_dom"/>
</dbReference>
<evidence type="ECO:0000313" key="8">
    <source>
        <dbReference type="EMBL" id="RLP71157.1"/>
    </source>
</evidence>
<dbReference type="CDD" id="cd00198">
    <property type="entry name" value="vWFA"/>
    <property type="match status" value="1"/>
</dbReference>
<dbReference type="SMART" id="SM00327">
    <property type="entry name" value="VWA"/>
    <property type="match status" value="1"/>
</dbReference>
<dbReference type="AlphaFoldDB" id="A0A3L6ZTG3"/>
<dbReference type="GO" id="GO:0005975">
    <property type="term" value="P:carbohydrate metabolic process"/>
    <property type="evidence" value="ECO:0007669"/>
    <property type="project" value="UniProtKB-ARBA"/>
</dbReference>
<evidence type="ECO:0000313" key="9">
    <source>
        <dbReference type="Proteomes" id="UP000275395"/>
    </source>
</evidence>
<dbReference type="SMART" id="SM00089">
    <property type="entry name" value="PKD"/>
    <property type="match status" value="1"/>
</dbReference>
<comment type="subcellular location">
    <subcellularLocation>
        <location evidence="1">Secreted</location>
    </subcellularLocation>
</comment>
<dbReference type="InterPro" id="IPR013783">
    <property type="entry name" value="Ig-like_fold"/>
</dbReference>
<dbReference type="Gene3D" id="3.40.50.410">
    <property type="entry name" value="von Willebrand factor, type A domain"/>
    <property type="match status" value="1"/>
</dbReference>
<dbReference type="SUPFAM" id="SSF53300">
    <property type="entry name" value="vWA-like"/>
    <property type="match status" value="1"/>
</dbReference>
<evidence type="ECO:0000256" key="5">
    <source>
        <dbReference type="SAM" id="Phobius"/>
    </source>
</evidence>
<evidence type="ECO:0000259" key="7">
    <source>
        <dbReference type="PROSITE" id="PS50234"/>
    </source>
</evidence>
<keyword evidence="5" id="KW-0472">Membrane</keyword>
<keyword evidence="5" id="KW-0812">Transmembrane</keyword>
<dbReference type="Pfam" id="PF18911">
    <property type="entry name" value="PKD_4"/>
    <property type="match status" value="1"/>
</dbReference>
<feature type="compositionally biased region" description="Pro residues" evidence="4">
    <location>
        <begin position="12"/>
        <end position="24"/>
    </location>
</feature>
<organism evidence="8 9">
    <name type="scientific">Mycetocola reblochoni</name>
    <dbReference type="NCBI Taxonomy" id="331618"/>
    <lineage>
        <taxon>Bacteria</taxon>
        <taxon>Bacillati</taxon>
        <taxon>Actinomycetota</taxon>
        <taxon>Actinomycetes</taxon>
        <taxon>Micrococcales</taxon>
        <taxon>Microbacteriaceae</taxon>
        <taxon>Mycetocola</taxon>
    </lineage>
</organism>
<dbReference type="InterPro" id="IPR022409">
    <property type="entry name" value="PKD/Chitinase_dom"/>
</dbReference>